<name>M4NJM2_9GAMM</name>
<feature type="domain" description="HTH Mu-type" evidence="2">
    <location>
        <begin position="7"/>
        <end position="72"/>
    </location>
</feature>
<dbReference type="Gene3D" id="1.10.10.10">
    <property type="entry name" value="Winged helix-like DNA-binding domain superfamily/Winged helix DNA-binding domain"/>
    <property type="match status" value="1"/>
</dbReference>
<dbReference type="HOGENOM" id="CLU_027265_1_0_6"/>
<proteinExistence type="predicted"/>
<keyword evidence="3" id="KW-0238">DNA-binding</keyword>
<dbReference type="EMBL" id="CP003470">
    <property type="protein sequence ID" value="AGG89888.1"/>
    <property type="molecule type" value="Genomic_DNA"/>
</dbReference>
<dbReference type="SUPFAM" id="SSF46689">
    <property type="entry name" value="Homeodomain-like"/>
    <property type="match status" value="2"/>
</dbReference>
<dbReference type="InterPro" id="IPR003314">
    <property type="entry name" value="Mu-type_HTH"/>
</dbReference>
<dbReference type="SUPFAM" id="SSF50610">
    <property type="entry name" value="mu transposase, C-terminal domain"/>
    <property type="match status" value="1"/>
</dbReference>
<dbReference type="InterPro" id="IPR009004">
    <property type="entry name" value="Transposase_Mu_C"/>
</dbReference>
<protein>
    <submittedName>
        <fullName evidence="3">Mu DNA binding, I gamma subdomain/Mu transposase, C-terminal/Mu DNA-binding domain/Bacteriophage Mu transposase</fullName>
    </submittedName>
</protein>
<dbReference type="SUPFAM" id="SSF53098">
    <property type="entry name" value="Ribonuclease H-like"/>
    <property type="match status" value="1"/>
</dbReference>
<dbReference type="PROSITE" id="PS51702">
    <property type="entry name" value="HTH_MU"/>
    <property type="match status" value="1"/>
</dbReference>
<evidence type="ECO:0000256" key="1">
    <source>
        <dbReference type="SAM" id="MobiDB-lite"/>
    </source>
</evidence>
<evidence type="ECO:0000259" key="2">
    <source>
        <dbReference type="PROSITE" id="PS51702"/>
    </source>
</evidence>
<dbReference type="InterPro" id="IPR015126">
    <property type="entry name" value="Mu_I-gamma"/>
</dbReference>
<dbReference type="InterPro" id="IPR009057">
    <property type="entry name" value="Homeodomain-like_sf"/>
</dbReference>
<dbReference type="RefSeq" id="WP_015448358.1">
    <property type="nucleotide sequence ID" value="NC_020541.1"/>
</dbReference>
<dbReference type="Pfam" id="PF02914">
    <property type="entry name" value="DDE_2"/>
    <property type="match status" value="1"/>
</dbReference>
<gene>
    <name evidence="3" type="ORF">R2APBS1_2810</name>
</gene>
<dbReference type="InterPro" id="IPR036397">
    <property type="entry name" value="RNaseH_sf"/>
</dbReference>
<dbReference type="eggNOG" id="COG2801">
    <property type="taxonomic scope" value="Bacteria"/>
</dbReference>
<dbReference type="InterPro" id="IPR036388">
    <property type="entry name" value="WH-like_DNA-bd_sf"/>
</dbReference>
<feature type="compositionally biased region" description="Basic and acidic residues" evidence="1">
    <location>
        <begin position="25"/>
        <end position="41"/>
    </location>
</feature>
<dbReference type="InterPro" id="IPR015378">
    <property type="entry name" value="Transposase-like_Mu_C"/>
</dbReference>
<evidence type="ECO:0000313" key="3">
    <source>
        <dbReference type="EMBL" id="AGG89888.1"/>
    </source>
</evidence>
<organism evidence="3 4">
    <name type="scientific">Rhodanobacter denitrificans</name>
    <dbReference type="NCBI Taxonomy" id="666685"/>
    <lineage>
        <taxon>Bacteria</taxon>
        <taxon>Pseudomonadati</taxon>
        <taxon>Pseudomonadota</taxon>
        <taxon>Gammaproteobacteria</taxon>
        <taxon>Lysobacterales</taxon>
        <taxon>Rhodanobacteraceae</taxon>
        <taxon>Rhodanobacter</taxon>
    </lineage>
</organism>
<dbReference type="Gene3D" id="2.30.30.130">
    <property type="entry name" value="Transposase, Mu, C-terminal"/>
    <property type="match status" value="1"/>
</dbReference>
<feature type="region of interest" description="Disordered" evidence="1">
    <location>
        <begin position="21"/>
        <end position="41"/>
    </location>
</feature>
<dbReference type="GO" id="GO:0006313">
    <property type="term" value="P:DNA transposition"/>
    <property type="evidence" value="ECO:0007669"/>
    <property type="project" value="InterPro"/>
</dbReference>
<dbReference type="InterPro" id="IPR004189">
    <property type="entry name" value="Phage_Mu_transposase"/>
</dbReference>
<evidence type="ECO:0000313" key="4">
    <source>
        <dbReference type="Proteomes" id="UP000011859"/>
    </source>
</evidence>
<sequence length="650" mass="72296">MADGTQHDRWYTAADLAGLPGLPSSDRRIHSRAERESWQRRQRERGKGFEYSFSSLPPVTQAVLLLRDRPAPLAARRRNTLAPSEAHLRSVWQRYEAAKQSMKDMAAMRLQTLDTVASLVRGGTSLMDARQIVADQLQREGVRGGSAASIARWMQDVAQADRKDWLALLLPHYSGRTSTAEIEPEAWELFKADYLRQEQPTASSCYDRLERIAAARGWELPSLKTFTRRIIRELPRAVRVLAREGEEALAKTYPAQERDRSMLEALDGVNADGHRWDINVRFPDGSIGRPCILGWQDLGTGKLLAWRLGDNENSDMVRLSFGDMLRAYGVPGSVYLDNGRAFASKWMTGGTPNRYRFKIREEDPTGLITTLVGADNVHWVTPYHGQAKPIERMWRDFCDRIAKHPAFAGAYVGNSVANKPENYGSRVVEWAEFERVVTSEIHAHNARTGRQLKSCAGRSFDATFAASYARIIVRKVSDEQLRLLLLAAEAVKADPITGSVHLAGNRYWTEALSEHAGRKLVLRIDPWHLQGVAHVYALDGTYIAAAECTAAVGFADVNAAREHARGKKQYKRAAKDMLAAERLMDAASVAAQLPDMTPPDAVAAGVLAPVFGLHAKKPEPAPARATGSEGPSALDLLMFERAQRMKENQL</sequence>
<keyword evidence="4" id="KW-1185">Reference proteome</keyword>
<reference evidence="3 4" key="1">
    <citation type="submission" date="2012-04" db="EMBL/GenBank/DDBJ databases">
        <title>Complete genome of Rhodanobacter sp. 2APBS1.</title>
        <authorList>
            <consortium name="US DOE Joint Genome Institute"/>
            <person name="Huntemann M."/>
            <person name="Wei C.-L."/>
            <person name="Han J."/>
            <person name="Detter J.C."/>
            <person name="Han C."/>
            <person name="Tapia R."/>
            <person name="Munk A.C.C."/>
            <person name="Chen A."/>
            <person name="Krypides N."/>
            <person name="Mavromatis K."/>
            <person name="Markowitz V."/>
            <person name="Szeto E."/>
            <person name="Ivanova N."/>
            <person name="Mikhailova N."/>
            <person name="Ovchinnikova G."/>
            <person name="Pagani I."/>
            <person name="Pati A."/>
            <person name="Goodwin L."/>
            <person name="Peters L."/>
            <person name="Pitluck S."/>
            <person name="Woyke T."/>
            <person name="Prakash O."/>
            <person name="Elkins J."/>
            <person name="Brown S."/>
            <person name="Palumbo A."/>
            <person name="Hemme C."/>
            <person name="Zhou J."/>
            <person name="Watson D."/>
            <person name="Jardine P."/>
            <person name="Kostka J."/>
            <person name="Green S."/>
        </authorList>
    </citation>
    <scope>NUCLEOTIDE SEQUENCE [LARGE SCALE GENOMIC DNA]</scope>
    <source>
        <strain evidence="3 4">2APBS1</strain>
    </source>
</reference>
<dbReference type="Gene3D" id="6.10.250.2550">
    <property type="match status" value="1"/>
</dbReference>
<dbReference type="KEGG" id="rhd:R2APBS1_2810"/>
<dbReference type="OrthoDB" id="5676324at2"/>
<dbReference type="SUPFAM" id="SSF46955">
    <property type="entry name" value="Putative DNA-binding domain"/>
    <property type="match status" value="1"/>
</dbReference>
<dbReference type="STRING" id="666685.R2APBS1_2810"/>
<dbReference type="Proteomes" id="UP000011859">
    <property type="component" value="Chromosome"/>
</dbReference>
<dbReference type="Pfam" id="PF09299">
    <property type="entry name" value="Mu-transpos_C"/>
    <property type="match status" value="1"/>
</dbReference>
<dbReference type="GO" id="GO:0003677">
    <property type="term" value="F:DNA binding"/>
    <property type="evidence" value="ECO:0007669"/>
    <property type="project" value="UniProtKB-KW"/>
</dbReference>
<dbReference type="InterPro" id="IPR009061">
    <property type="entry name" value="DNA-bd_dom_put_sf"/>
</dbReference>
<dbReference type="GO" id="GO:0004803">
    <property type="term" value="F:transposase activity"/>
    <property type="evidence" value="ECO:0007669"/>
    <property type="project" value="InterPro"/>
</dbReference>
<dbReference type="InterPro" id="IPR012337">
    <property type="entry name" value="RNaseH-like_sf"/>
</dbReference>
<dbReference type="AlphaFoldDB" id="M4NJM2"/>
<dbReference type="GO" id="GO:0015074">
    <property type="term" value="P:DNA integration"/>
    <property type="evidence" value="ECO:0007669"/>
    <property type="project" value="InterPro"/>
</dbReference>
<dbReference type="Pfam" id="PF02316">
    <property type="entry name" value="HTH_Tnp_Mu_1"/>
    <property type="match status" value="1"/>
</dbReference>
<accession>M4NJM2</accession>
<dbReference type="Gene3D" id="1.10.10.60">
    <property type="entry name" value="Homeodomain-like"/>
    <property type="match status" value="2"/>
</dbReference>
<dbReference type="Gene3D" id="3.30.420.10">
    <property type="entry name" value="Ribonuclease H-like superfamily/Ribonuclease H"/>
    <property type="match status" value="1"/>
</dbReference>
<dbReference type="Pfam" id="PF09039">
    <property type="entry name" value="HTH_Tnp_Mu_2"/>
    <property type="match status" value="1"/>
</dbReference>